<dbReference type="CDD" id="cd03714">
    <property type="entry name" value="RT_DIRS1"/>
    <property type="match status" value="1"/>
</dbReference>
<protein>
    <recommendedName>
        <fullName evidence="2">ribonuclease H</fullName>
        <ecNumber evidence="2">3.1.26.4</ecNumber>
    </recommendedName>
</protein>
<dbReference type="InterPro" id="IPR043128">
    <property type="entry name" value="Rev_trsase/Diguanyl_cyclase"/>
</dbReference>
<name>A0AAV7TKE1_PLEWA</name>
<dbReference type="InterPro" id="IPR052055">
    <property type="entry name" value="Hepadnavirus_pol/RT"/>
</dbReference>
<keyword evidence="5" id="KW-1185">Reference proteome</keyword>
<evidence type="ECO:0000313" key="4">
    <source>
        <dbReference type="EMBL" id="KAJ1176911.1"/>
    </source>
</evidence>
<dbReference type="Gene3D" id="3.10.10.10">
    <property type="entry name" value="HIV Type 1 Reverse Transcriptase, subunit A, domain 1"/>
    <property type="match status" value="1"/>
</dbReference>
<evidence type="ECO:0000259" key="3">
    <source>
        <dbReference type="PROSITE" id="PS50878"/>
    </source>
</evidence>
<evidence type="ECO:0000256" key="2">
    <source>
        <dbReference type="ARBA" id="ARBA00012180"/>
    </source>
</evidence>
<dbReference type="PANTHER" id="PTHR33050:SF7">
    <property type="entry name" value="RIBONUCLEASE H"/>
    <property type="match status" value="1"/>
</dbReference>
<evidence type="ECO:0000256" key="1">
    <source>
        <dbReference type="ARBA" id="ARBA00010879"/>
    </source>
</evidence>
<dbReference type="GO" id="GO:0004523">
    <property type="term" value="F:RNA-DNA hybrid ribonuclease activity"/>
    <property type="evidence" value="ECO:0007669"/>
    <property type="project" value="UniProtKB-EC"/>
</dbReference>
<dbReference type="EMBL" id="JANPWB010000006">
    <property type="protein sequence ID" value="KAJ1176911.1"/>
    <property type="molecule type" value="Genomic_DNA"/>
</dbReference>
<organism evidence="4 5">
    <name type="scientific">Pleurodeles waltl</name>
    <name type="common">Iberian ribbed newt</name>
    <dbReference type="NCBI Taxonomy" id="8319"/>
    <lineage>
        <taxon>Eukaryota</taxon>
        <taxon>Metazoa</taxon>
        <taxon>Chordata</taxon>
        <taxon>Craniata</taxon>
        <taxon>Vertebrata</taxon>
        <taxon>Euteleostomi</taxon>
        <taxon>Amphibia</taxon>
        <taxon>Batrachia</taxon>
        <taxon>Caudata</taxon>
        <taxon>Salamandroidea</taxon>
        <taxon>Salamandridae</taxon>
        <taxon>Pleurodelinae</taxon>
        <taxon>Pleurodeles</taxon>
    </lineage>
</organism>
<evidence type="ECO:0000313" key="5">
    <source>
        <dbReference type="Proteomes" id="UP001066276"/>
    </source>
</evidence>
<dbReference type="EC" id="3.1.26.4" evidence="2"/>
<proteinExistence type="inferred from homology"/>
<dbReference type="InterPro" id="IPR043502">
    <property type="entry name" value="DNA/RNA_pol_sf"/>
</dbReference>
<dbReference type="Proteomes" id="UP001066276">
    <property type="component" value="Chromosome 3_2"/>
</dbReference>
<gene>
    <name evidence="4" type="ORF">NDU88_002178</name>
</gene>
<feature type="domain" description="Reverse transcriptase" evidence="3">
    <location>
        <begin position="7"/>
        <end position="189"/>
    </location>
</feature>
<dbReference type="AlphaFoldDB" id="A0AAV7TKE1"/>
<dbReference type="InterPro" id="IPR000477">
    <property type="entry name" value="RT_dom"/>
</dbReference>
<comment type="caution">
    <text evidence="4">The sequence shown here is derived from an EMBL/GenBank/DDBJ whole genome shotgun (WGS) entry which is preliminary data.</text>
</comment>
<accession>A0AAV7TKE1</accession>
<dbReference type="SUPFAM" id="SSF56672">
    <property type="entry name" value="DNA/RNA polymerases"/>
    <property type="match status" value="1"/>
</dbReference>
<dbReference type="Gene3D" id="3.30.70.270">
    <property type="match status" value="1"/>
</dbReference>
<dbReference type="CDD" id="cd09275">
    <property type="entry name" value="RNase_HI_RT_DIRS1"/>
    <property type="match status" value="1"/>
</dbReference>
<dbReference type="Pfam" id="PF00078">
    <property type="entry name" value="RVT_1"/>
    <property type="match status" value="1"/>
</dbReference>
<dbReference type="PROSITE" id="PS50878">
    <property type="entry name" value="RT_POL"/>
    <property type="match status" value="1"/>
</dbReference>
<dbReference type="PANTHER" id="PTHR33050">
    <property type="entry name" value="REVERSE TRANSCRIPTASE DOMAIN-CONTAINING PROTEIN"/>
    <property type="match status" value="1"/>
</dbReference>
<reference evidence="4" key="1">
    <citation type="journal article" date="2022" name="bioRxiv">
        <title>Sequencing and chromosome-scale assembly of the giantPleurodeles waltlgenome.</title>
        <authorList>
            <person name="Brown T."/>
            <person name="Elewa A."/>
            <person name="Iarovenko S."/>
            <person name="Subramanian E."/>
            <person name="Araus A.J."/>
            <person name="Petzold A."/>
            <person name="Susuki M."/>
            <person name="Suzuki K.-i.T."/>
            <person name="Hayashi T."/>
            <person name="Toyoda A."/>
            <person name="Oliveira C."/>
            <person name="Osipova E."/>
            <person name="Leigh N.D."/>
            <person name="Simon A."/>
            <person name="Yun M.H."/>
        </authorList>
    </citation>
    <scope>NUCLEOTIDE SEQUENCE</scope>
    <source>
        <strain evidence="4">20211129_DDA</strain>
        <tissue evidence="4">Liver</tissue>
    </source>
</reference>
<comment type="similarity">
    <text evidence="1">Belongs to the beta type-B retroviral polymerase family. HERV class-II K(HML-2) pol subfamily.</text>
</comment>
<sequence length="558" mass="63231">MLAKGVIELVPLQERGQGCYSRYFLIPKVEGRLRPILDLRILNLFLKQEKFKMLTLTQVLLALNEGDWMVSVDLQDVCFHVPIIKSHRKYLRFVVGTQHYQFAVLPFGLTSAPRVFTKVMAVVAAHLRRREVAVFPYLDDWLIKAKSPELVLSHLRMTTQLLFDLGFSVSVPKSHLEPSQRLLFIGAVLDTTILPPTSAGSGHSGADSIVSSWSGRSSPQGLTPARSCILLVTHAHWHMRALQWCLRRQWFQHKGDLRDSIKISKEAVADLHWWTVDGKLSQGKPFSLPPPVATVISDASTLGWGAHLGDLEIKGLWSPAEQMLHINLLELRAVRLALKAFLPSLRGQSVQILTDNTTAMWYINKQGGVGSYLLCREALRLWSWAQDHQICLIAYHFAGVLNVRADGLSRHFSIDHEWRLHPDLVLHIFGMWGTPQVDLFATQENAHCPLFCSLQYPLLGALGDAFQMSWRGQLLYAFPPIPLIPRVLRKVRQDQAQVILVAPDWPRRVWYTDLLQLSQCPPLRLPLRADLLSQSQGQVLQPHLQNLHLHAWRLNGAT</sequence>